<organism evidence="6 7">
    <name type="scientific">Gluconobacter albidus</name>
    <dbReference type="NCBI Taxonomy" id="318683"/>
    <lineage>
        <taxon>Bacteria</taxon>
        <taxon>Pseudomonadati</taxon>
        <taxon>Pseudomonadota</taxon>
        <taxon>Alphaproteobacteria</taxon>
        <taxon>Acetobacterales</taxon>
        <taxon>Acetobacteraceae</taxon>
        <taxon>Gluconobacter</taxon>
    </lineage>
</organism>
<evidence type="ECO:0000256" key="3">
    <source>
        <dbReference type="ARBA" id="ARBA00022448"/>
    </source>
</evidence>
<keyword evidence="5" id="KW-0067">ATP-binding</keyword>
<dbReference type="GO" id="GO:0055085">
    <property type="term" value="P:transmembrane transport"/>
    <property type="evidence" value="ECO:0007669"/>
    <property type="project" value="UniProtKB-ARBA"/>
</dbReference>
<dbReference type="PANTHER" id="PTHR43776">
    <property type="entry name" value="TRANSPORT ATP-BINDING PROTEIN"/>
    <property type="match status" value="1"/>
</dbReference>
<dbReference type="NCBIfam" id="TIGR01727">
    <property type="entry name" value="oligo_HPY"/>
    <property type="match status" value="1"/>
</dbReference>
<dbReference type="SUPFAM" id="SSF52540">
    <property type="entry name" value="P-loop containing nucleoside triphosphate hydrolases"/>
    <property type="match status" value="1"/>
</dbReference>
<dbReference type="InterPro" id="IPR013563">
    <property type="entry name" value="Oligopep_ABC_C"/>
</dbReference>
<comment type="similarity">
    <text evidence="2">Belongs to the ABC transporter superfamily.</text>
</comment>
<dbReference type="InterPro" id="IPR027417">
    <property type="entry name" value="P-loop_NTPase"/>
</dbReference>
<evidence type="ECO:0000256" key="5">
    <source>
        <dbReference type="ARBA" id="ARBA00022840"/>
    </source>
</evidence>
<evidence type="ECO:0000256" key="2">
    <source>
        <dbReference type="ARBA" id="ARBA00005417"/>
    </source>
</evidence>
<keyword evidence="3" id="KW-0813">Transport</keyword>
<dbReference type="KEGG" id="gal:A0U94_00310"/>
<comment type="caution">
    <text evidence="6">The sequence shown here is derived from an EMBL/GenBank/DDBJ whole genome shotgun (WGS) entry which is preliminary data.</text>
</comment>
<dbReference type="InterPro" id="IPR003439">
    <property type="entry name" value="ABC_transporter-like_ATP-bd"/>
</dbReference>
<dbReference type="SMART" id="SM00382">
    <property type="entry name" value="AAA"/>
    <property type="match status" value="1"/>
</dbReference>
<protein>
    <submittedName>
        <fullName evidence="6">Uncharacterized protein</fullName>
    </submittedName>
</protein>
<accession>A0A149TIG1</accession>
<dbReference type="AlphaFoldDB" id="A0A149TIG1"/>
<comment type="subcellular location">
    <subcellularLocation>
        <location evidence="1">Cell inner membrane</location>
        <topology evidence="1">Peripheral membrane protein</topology>
    </subcellularLocation>
</comment>
<dbReference type="GO" id="GO:0005886">
    <property type="term" value="C:plasma membrane"/>
    <property type="evidence" value="ECO:0007669"/>
    <property type="project" value="UniProtKB-SubCell"/>
</dbReference>
<evidence type="ECO:0000313" key="6">
    <source>
        <dbReference type="EMBL" id="KXV47862.1"/>
    </source>
</evidence>
<evidence type="ECO:0000256" key="4">
    <source>
        <dbReference type="ARBA" id="ARBA00022741"/>
    </source>
</evidence>
<dbReference type="Gene3D" id="3.40.50.300">
    <property type="entry name" value="P-loop containing nucleotide triphosphate hydrolases"/>
    <property type="match status" value="1"/>
</dbReference>
<gene>
    <name evidence="6" type="ORF">AD945_09265</name>
</gene>
<keyword evidence="4" id="KW-0547">Nucleotide-binding</keyword>
<dbReference type="RefSeq" id="WP_062108281.1">
    <property type="nucleotide sequence ID" value="NZ_CP014689.1"/>
</dbReference>
<dbReference type="Proteomes" id="UP000075636">
    <property type="component" value="Unassembled WGS sequence"/>
</dbReference>
<dbReference type="GO" id="GO:0016887">
    <property type="term" value="F:ATP hydrolysis activity"/>
    <property type="evidence" value="ECO:0007669"/>
    <property type="project" value="InterPro"/>
</dbReference>
<dbReference type="CDD" id="cd03257">
    <property type="entry name" value="ABC_NikE_OppD_transporters"/>
    <property type="match status" value="1"/>
</dbReference>
<dbReference type="InterPro" id="IPR003593">
    <property type="entry name" value="AAA+_ATPase"/>
</dbReference>
<reference evidence="6 7" key="1">
    <citation type="submission" date="2015-06" db="EMBL/GenBank/DDBJ databases">
        <title>Improved classification and identification of acetic acid bacteria using matrix-assisted laser desorption/ionization time-of-flight mass spectrometry; Gluconobacter nephelii and Gluconobacter uchimurae are later heterotypic synonyms of Gluconobacter japonicus and Gluconobacter oxydans, respectively.</title>
        <authorList>
            <person name="Li L."/>
            <person name="Cleenwerck I."/>
            <person name="De Vuyst L."/>
            <person name="Vandamme P."/>
        </authorList>
    </citation>
    <scope>NUCLEOTIDE SEQUENCE [LARGE SCALE GENOMIC DNA]</scope>
    <source>
        <strain evidence="6 7">LMG 1768</strain>
    </source>
</reference>
<dbReference type="InterPro" id="IPR017871">
    <property type="entry name" value="ABC_transporter-like_CS"/>
</dbReference>
<dbReference type="PROSITE" id="PS00211">
    <property type="entry name" value="ABC_TRANSPORTER_1"/>
    <property type="match status" value="1"/>
</dbReference>
<dbReference type="GO" id="GO:0015833">
    <property type="term" value="P:peptide transport"/>
    <property type="evidence" value="ECO:0007669"/>
    <property type="project" value="InterPro"/>
</dbReference>
<dbReference type="GO" id="GO:0005524">
    <property type="term" value="F:ATP binding"/>
    <property type="evidence" value="ECO:0007669"/>
    <property type="project" value="UniProtKB-KW"/>
</dbReference>
<evidence type="ECO:0000256" key="1">
    <source>
        <dbReference type="ARBA" id="ARBA00004417"/>
    </source>
</evidence>
<dbReference type="PATRIC" id="fig|318683.6.peg.652"/>
<dbReference type="OrthoDB" id="9802264at2"/>
<dbReference type="InterPro" id="IPR050319">
    <property type="entry name" value="ABC_transp_ATP-bind"/>
</dbReference>
<dbReference type="STRING" id="318683.A0U94_00310"/>
<evidence type="ECO:0000313" key="7">
    <source>
        <dbReference type="Proteomes" id="UP000075636"/>
    </source>
</evidence>
<dbReference type="PANTHER" id="PTHR43776:SF7">
    <property type="entry name" value="D,D-DIPEPTIDE TRANSPORT ATP-BINDING PROTEIN DDPF-RELATED"/>
    <property type="match status" value="1"/>
</dbReference>
<dbReference type="Pfam" id="PF00005">
    <property type="entry name" value="ABC_tran"/>
    <property type="match status" value="1"/>
</dbReference>
<sequence length="318" mass="34174">MTTAVLSVRGLSKTYVQRKGLFGAVKETHAVRNVSFDVGRGEILGLVGESGSGKTTVGRMAMRLLEATSGQVVLSGTDITAYSQARLRAVRRKMQLIFQDPSASLNPRQTIGRILRTPLALRGIDNDQEILETLALVGMSPDILNRTPAMFSGGQRQRLSIARALLMQPELLVADEAVSALDVCVQAQVVNLFVDLRDRLGLSVLFIGHDLAVVGVVSDRVGVMYRGVLVEVARTADLFRRPRHPYTAQLLAAAPRHGAPLPPEPAPSQVSRAAEGCVFASLCAHMTSECLSRQPDLSEVGPAHQSACLRTELHLGGV</sequence>
<proteinExistence type="inferred from homology"/>
<dbReference type="Pfam" id="PF08352">
    <property type="entry name" value="oligo_HPY"/>
    <property type="match status" value="1"/>
</dbReference>
<dbReference type="PROSITE" id="PS50893">
    <property type="entry name" value="ABC_TRANSPORTER_2"/>
    <property type="match status" value="1"/>
</dbReference>
<dbReference type="EMBL" id="LHZR01000107">
    <property type="protein sequence ID" value="KXV47862.1"/>
    <property type="molecule type" value="Genomic_DNA"/>
</dbReference>
<name>A0A149TIG1_9PROT</name>